<keyword evidence="2" id="KW-0223">Dioxygenase</keyword>
<dbReference type="Gene3D" id="3.40.830.10">
    <property type="entry name" value="LigB-like"/>
    <property type="match status" value="1"/>
</dbReference>
<dbReference type="InterPro" id="IPR002737">
    <property type="entry name" value="MEMO1_fam"/>
</dbReference>
<dbReference type="HOGENOM" id="CLU_078734_0_0_9"/>
<evidence type="ECO:0000313" key="2">
    <source>
        <dbReference type="EMBL" id="AFL99390.1"/>
    </source>
</evidence>
<dbReference type="eggNOG" id="COG1355">
    <property type="taxonomic scope" value="Bacteria"/>
</dbReference>
<accession>I4A606</accession>
<dbReference type="Pfam" id="PF01875">
    <property type="entry name" value="Memo"/>
    <property type="match status" value="1"/>
</dbReference>
<reference evidence="2 3" key="2">
    <citation type="journal article" date="2015" name="J. Bacteriol.">
        <title>Genomic, proteomic, and biochemical analysis of the organohalide respiratory pathway in Desulfitobacterium dehalogenans.</title>
        <authorList>
            <person name="Kruse T."/>
            <person name="van de Pas B.A."/>
            <person name="Atteia A."/>
            <person name="Krab K."/>
            <person name="Hagen W.R."/>
            <person name="Goodwin L."/>
            <person name="Chain P."/>
            <person name="Boeren S."/>
            <person name="Maphosa F."/>
            <person name="Schraa G."/>
            <person name="de Vos W.M."/>
            <person name="van der Oost J."/>
            <person name="Smidt H."/>
            <person name="Stams A.J."/>
        </authorList>
    </citation>
    <scope>NUCLEOTIDE SEQUENCE [LARGE SCALE GENOMIC DNA]</scope>
    <source>
        <strain evidence="3">ATCC 51507 / DSM 9161 / JW/IU-DC1</strain>
    </source>
</reference>
<dbReference type="AlphaFoldDB" id="I4A606"/>
<dbReference type="GO" id="GO:0051213">
    <property type="term" value="F:dioxygenase activity"/>
    <property type="evidence" value="ECO:0007669"/>
    <property type="project" value="UniProtKB-KW"/>
</dbReference>
<dbReference type="Proteomes" id="UP000006053">
    <property type="component" value="Chromosome"/>
</dbReference>
<evidence type="ECO:0000256" key="1">
    <source>
        <dbReference type="ARBA" id="ARBA00006315"/>
    </source>
</evidence>
<dbReference type="NCBIfam" id="TIGR04336">
    <property type="entry name" value="AmmeMemoSam_B"/>
    <property type="match status" value="1"/>
</dbReference>
<proteinExistence type="inferred from homology"/>
<organism evidence="2 3">
    <name type="scientific">Desulfitobacterium dehalogenans (strain ATCC 51507 / DSM 9161 / JW/IU-DC1)</name>
    <dbReference type="NCBI Taxonomy" id="756499"/>
    <lineage>
        <taxon>Bacteria</taxon>
        <taxon>Bacillati</taxon>
        <taxon>Bacillota</taxon>
        <taxon>Clostridia</taxon>
        <taxon>Eubacteriales</taxon>
        <taxon>Desulfitobacteriaceae</taxon>
        <taxon>Desulfitobacterium</taxon>
    </lineage>
</organism>
<reference evidence="3" key="1">
    <citation type="submission" date="2012-06" db="EMBL/GenBank/DDBJ databases">
        <title>Complete sequence of Desulfitobacterium dehalogenans ATCC 51507.</title>
        <authorList>
            <person name="Lucas S."/>
            <person name="Han J."/>
            <person name="Lapidus A."/>
            <person name="Cheng J.-F."/>
            <person name="Goodwin L."/>
            <person name="Pitluck S."/>
            <person name="Peters L."/>
            <person name="Ovchinnikova G."/>
            <person name="Teshima H."/>
            <person name="Detter J.C."/>
            <person name="Han C."/>
            <person name="Tapia R."/>
            <person name="Land M."/>
            <person name="Hauser L."/>
            <person name="Kyrpides N."/>
            <person name="Ivanova N."/>
            <person name="Pagani I."/>
            <person name="Kruse T."/>
            <person name="de Vos W.M."/>
            <person name="Smidt H."/>
            <person name="Woyke T."/>
        </authorList>
    </citation>
    <scope>NUCLEOTIDE SEQUENCE [LARGE SCALE GENOMIC DNA]</scope>
    <source>
        <strain evidence="3">ATCC 51507 / DSM 9161 / JW/IU-DC1</strain>
    </source>
</reference>
<keyword evidence="2" id="KW-0560">Oxidoreductase</keyword>
<evidence type="ECO:0000313" key="3">
    <source>
        <dbReference type="Proteomes" id="UP000006053"/>
    </source>
</evidence>
<dbReference type="CDD" id="cd07361">
    <property type="entry name" value="MEMO_like"/>
    <property type="match status" value="1"/>
</dbReference>
<protein>
    <submittedName>
        <fullName evidence="2">Putative dioxygenase</fullName>
    </submittedName>
</protein>
<keyword evidence="3" id="KW-1185">Reference proteome</keyword>
<sequence precursor="true">MEKGKGAASLLVIVCAAFLLLLGSGVGGEFRTEKNWAEAVRNQGTQNPGVSVHPSFVTQHELSTALAKGSTDPTFIDGRIISVVIPHHLVADRLIVNAMAALARQEPRLVIVVGPNHFNKGGKVITGASGWQTPAGILPSEENLVKHLIEKGLAVADEEVLAQEHSIGALVPFIKHFLPESKILPVILHHDVSIREVDALLSGLAPFMDEKAVLIASVDFSHYLTRSEAQAKDLETLEVMRNFDYATLLRLNNDYVDSPISLATAFRLAEKEGIRTFTILDNTNSGIIMQNDTIETTSYFTLMFTQK</sequence>
<dbReference type="EMBL" id="CP003348">
    <property type="protein sequence ID" value="AFL99390.1"/>
    <property type="molecule type" value="Genomic_DNA"/>
</dbReference>
<gene>
    <name evidence="2" type="ordered locus">Desde_0955</name>
</gene>
<dbReference type="KEGG" id="ddh:Desde_0955"/>
<dbReference type="PANTHER" id="PTHR11060">
    <property type="entry name" value="PROTEIN MEMO1"/>
    <property type="match status" value="1"/>
</dbReference>
<name>I4A606_DESDJ</name>
<dbReference type="PANTHER" id="PTHR11060:SF0">
    <property type="entry name" value="PROTEIN MEMO1"/>
    <property type="match status" value="1"/>
</dbReference>
<dbReference type="STRING" id="756499.Desde_0955"/>
<dbReference type="RefSeq" id="WP_014792882.1">
    <property type="nucleotide sequence ID" value="NC_018017.1"/>
</dbReference>
<dbReference type="OrthoDB" id="9810718at2"/>
<comment type="similarity">
    <text evidence="1">Belongs to the MEMO1 family.</text>
</comment>